<dbReference type="EMBL" id="RCTF01000006">
    <property type="protein sequence ID" value="RLP79057.1"/>
    <property type="molecule type" value="Genomic_DNA"/>
</dbReference>
<dbReference type="SUPFAM" id="SSF100950">
    <property type="entry name" value="NagB/RpiA/CoA transferase-like"/>
    <property type="match status" value="1"/>
</dbReference>
<dbReference type="GO" id="GO:0009396">
    <property type="term" value="P:folic acid-containing compound biosynthetic process"/>
    <property type="evidence" value="ECO:0007669"/>
    <property type="project" value="TreeGrafter"/>
</dbReference>
<dbReference type="GO" id="GO:0035999">
    <property type="term" value="P:tetrahydrofolate interconversion"/>
    <property type="evidence" value="ECO:0007669"/>
    <property type="project" value="TreeGrafter"/>
</dbReference>
<feature type="binding site" evidence="4">
    <location>
        <begin position="15"/>
        <end position="19"/>
    </location>
    <ligand>
        <name>ATP</name>
        <dbReference type="ChEBI" id="CHEBI:30616"/>
    </ligand>
</feature>
<organism evidence="6 7">
    <name type="scientific">Xanthobacter tagetidis</name>
    <dbReference type="NCBI Taxonomy" id="60216"/>
    <lineage>
        <taxon>Bacteria</taxon>
        <taxon>Pseudomonadati</taxon>
        <taxon>Pseudomonadota</taxon>
        <taxon>Alphaproteobacteria</taxon>
        <taxon>Hyphomicrobiales</taxon>
        <taxon>Xanthobacteraceae</taxon>
        <taxon>Xanthobacter</taxon>
    </lineage>
</organism>
<name>A0A3L7AFN2_9HYPH</name>
<evidence type="ECO:0000313" key="7">
    <source>
        <dbReference type="Proteomes" id="UP000269692"/>
    </source>
</evidence>
<dbReference type="Proteomes" id="UP000269692">
    <property type="component" value="Unassembled WGS sequence"/>
</dbReference>
<reference evidence="6 7" key="1">
    <citation type="submission" date="2018-10" db="EMBL/GenBank/DDBJ databases">
        <title>Xanthobacter tagetidis genome sequencing and assembly.</title>
        <authorList>
            <person name="Maclea K.S."/>
            <person name="Goen A.E."/>
            <person name="Fatima S.A."/>
        </authorList>
    </citation>
    <scope>NUCLEOTIDE SEQUENCE [LARGE SCALE GENOMIC DNA]</scope>
    <source>
        <strain evidence="6 7">ATCC 700314</strain>
    </source>
</reference>
<keyword evidence="5" id="KW-0460">Magnesium</keyword>
<evidence type="ECO:0000256" key="5">
    <source>
        <dbReference type="RuleBase" id="RU361279"/>
    </source>
</evidence>
<feature type="binding site" evidence="4">
    <location>
        <position position="68"/>
    </location>
    <ligand>
        <name>substrate</name>
    </ligand>
</feature>
<dbReference type="InterPro" id="IPR024185">
    <property type="entry name" value="FTHF_cligase-like_sf"/>
</dbReference>
<evidence type="ECO:0000256" key="3">
    <source>
        <dbReference type="ARBA" id="ARBA00022840"/>
    </source>
</evidence>
<evidence type="ECO:0000256" key="2">
    <source>
        <dbReference type="ARBA" id="ARBA00022741"/>
    </source>
</evidence>
<dbReference type="InterPro" id="IPR002698">
    <property type="entry name" value="FTHF_cligase"/>
</dbReference>
<feature type="binding site" evidence="4">
    <location>
        <begin position="144"/>
        <end position="152"/>
    </location>
    <ligand>
        <name>ATP</name>
        <dbReference type="ChEBI" id="CHEBI:30616"/>
    </ligand>
</feature>
<keyword evidence="5" id="KW-0479">Metal-binding</keyword>
<comment type="cofactor">
    <cofactor evidence="5">
        <name>Mg(2+)</name>
        <dbReference type="ChEBI" id="CHEBI:18420"/>
    </cofactor>
</comment>
<accession>A0A3L7AFN2</accession>
<dbReference type="GO" id="GO:0030272">
    <property type="term" value="F:5-formyltetrahydrofolate cyclo-ligase activity"/>
    <property type="evidence" value="ECO:0007669"/>
    <property type="project" value="UniProtKB-EC"/>
</dbReference>
<evidence type="ECO:0000256" key="4">
    <source>
        <dbReference type="PIRSR" id="PIRSR006806-1"/>
    </source>
</evidence>
<comment type="catalytic activity">
    <reaction evidence="5">
        <text>(6S)-5-formyl-5,6,7,8-tetrahydrofolate + ATP = (6R)-5,10-methenyltetrahydrofolate + ADP + phosphate</text>
        <dbReference type="Rhea" id="RHEA:10488"/>
        <dbReference type="ChEBI" id="CHEBI:30616"/>
        <dbReference type="ChEBI" id="CHEBI:43474"/>
        <dbReference type="ChEBI" id="CHEBI:57455"/>
        <dbReference type="ChEBI" id="CHEBI:57457"/>
        <dbReference type="ChEBI" id="CHEBI:456216"/>
        <dbReference type="EC" id="6.3.3.2"/>
    </reaction>
</comment>
<evidence type="ECO:0000256" key="1">
    <source>
        <dbReference type="ARBA" id="ARBA00010638"/>
    </source>
</evidence>
<keyword evidence="2 4" id="KW-0547">Nucleotide-binding</keyword>
<dbReference type="PIRSF" id="PIRSF006806">
    <property type="entry name" value="FTHF_cligase"/>
    <property type="match status" value="1"/>
</dbReference>
<dbReference type="GO" id="GO:0046872">
    <property type="term" value="F:metal ion binding"/>
    <property type="evidence" value="ECO:0007669"/>
    <property type="project" value="UniProtKB-KW"/>
</dbReference>
<dbReference type="InterPro" id="IPR037171">
    <property type="entry name" value="NagB/RpiA_transferase-like"/>
</dbReference>
<gene>
    <name evidence="6" type="ORF">D9R14_09460</name>
</gene>
<comment type="caution">
    <text evidence="6">The sequence shown here is derived from an EMBL/GenBank/DDBJ whole genome shotgun (WGS) entry which is preliminary data.</text>
</comment>
<dbReference type="OrthoDB" id="9801938at2"/>
<keyword evidence="7" id="KW-1185">Reference proteome</keyword>
<proteinExistence type="inferred from homology"/>
<dbReference type="Pfam" id="PF01812">
    <property type="entry name" value="5-FTHF_cyc-lig"/>
    <property type="match status" value="1"/>
</dbReference>
<evidence type="ECO:0000313" key="6">
    <source>
        <dbReference type="EMBL" id="RLP79057.1"/>
    </source>
</evidence>
<dbReference type="Gene3D" id="3.40.50.10420">
    <property type="entry name" value="NagB/RpiA/CoA transferase-like"/>
    <property type="match status" value="1"/>
</dbReference>
<dbReference type="AlphaFoldDB" id="A0A3L7AFN2"/>
<dbReference type="GO" id="GO:0005524">
    <property type="term" value="F:ATP binding"/>
    <property type="evidence" value="ECO:0007669"/>
    <property type="project" value="UniProtKB-KW"/>
</dbReference>
<dbReference type="PANTHER" id="PTHR23407:SF1">
    <property type="entry name" value="5-FORMYLTETRAHYDROFOLATE CYCLO-LIGASE"/>
    <property type="match status" value="1"/>
</dbReference>
<keyword evidence="6" id="KW-0436">Ligase</keyword>
<dbReference type="EC" id="6.3.3.2" evidence="5"/>
<dbReference type="NCBIfam" id="TIGR02727">
    <property type="entry name" value="MTHFS_bact"/>
    <property type="match status" value="1"/>
</dbReference>
<comment type="similarity">
    <text evidence="1 5">Belongs to the 5-formyltetrahydrofolate cyclo-ligase family.</text>
</comment>
<protein>
    <recommendedName>
        <fullName evidence="5">5-formyltetrahydrofolate cyclo-ligase</fullName>
        <ecNumber evidence="5">6.3.3.2</ecNumber>
    </recommendedName>
</protein>
<dbReference type="PANTHER" id="PTHR23407">
    <property type="entry name" value="ATPASE INHIBITOR/5-FORMYLTETRAHYDROFOLATE CYCLO-LIGASE"/>
    <property type="match status" value="1"/>
</dbReference>
<sequence>MSPSLSAPADAAAEKRRLRAGALARRAAMGEEARRLASAAAAIHARTAMGDGPLAGRTIAVFAPFRDEIDTFPLAALLRAEGARLALPVIVGRGLPLAFRLWQADDPLVPQGAYGIPTPSETAPEATPDLVVVPLAAFDRCGGRIGYGAGFYDRTLARLRAASPVTALGYAFACQEVPRVPAEPHDEPLDMMITEHGALPCSHPFSRFCPGP</sequence>
<keyword evidence="3 4" id="KW-0067">ATP-binding</keyword>